<keyword evidence="2" id="KW-1185">Reference proteome</keyword>
<organism evidence="1 2">
    <name type="scientific">Kalanchoe fedtschenkoi</name>
    <name type="common">Lavender scallops</name>
    <name type="synonym">South American air plant</name>
    <dbReference type="NCBI Taxonomy" id="63787"/>
    <lineage>
        <taxon>Eukaryota</taxon>
        <taxon>Viridiplantae</taxon>
        <taxon>Streptophyta</taxon>
        <taxon>Embryophyta</taxon>
        <taxon>Tracheophyta</taxon>
        <taxon>Spermatophyta</taxon>
        <taxon>Magnoliopsida</taxon>
        <taxon>eudicotyledons</taxon>
        <taxon>Gunneridae</taxon>
        <taxon>Pentapetalae</taxon>
        <taxon>Saxifragales</taxon>
        <taxon>Crassulaceae</taxon>
        <taxon>Kalanchoe</taxon>
    </lineage>
</organism>
<proteinExistence type="predicted"/>
<evidence type="ECO:0000313" key="1">
    <source>
        <dbReference type="EnsemblPlants" id="Kaladp0045s0278.1.v1.1"/>
    </source>
</evidence>
<sequence length="60" mass="7021">MHKGQKISGTFTKSIHIVVGGLISKKFFNDCNTEHIKNRLKTLKKNHVAWIWFQSFYTNV</sequence>
<dbReference type="Gramene" id="Kaladp0045s0278.1.v1.1">
    <property type="protein sequence ID" value="Kaladp0045s0278.1.v1.1"/>
    <property type="gene ID" value="Kaladp0045s0278.v1.1"/>
</dbReference>
<reference evidence="1" key="1">
    <citation type="submission" date="2021-01" db="UniProtKB">
        <authorList>
            <consortium name="EnsemblPlants"/>
        </authorList>
    </citation>
    <scope>IDENTIFICATION</scope>
</reference>
<dbReference type="AlphaFoldDB" id="A0A7N0TUQ9"/>
<evidence type="ECO:0000313" key="2">
    <source>
        <dbReference type="Proteomes" id="UP000594263"/>
    </source>
</evidence>
<dbReference type="EnsemblPlants" id="Kaladp0045s0278.1.v1.1">
    <property type="protein sequence ID" value="Kaladp0045s0278.1.v1.1"/>
    <property type="gene ID" value="Kaladp0045s0278.v1.1"/>
</dbReference>
<name>A0A7N0TUQ9_KALFE</name>
<dbReference type="Proteomes" id="UP000594263">
    <property type="component" value="Unplaced"/>
</dbReference>
<accession>A0A7N0TUQ9</accession>
<protein>
    <submittedName>
        <fullName evidence="1">Uncharacterized protein</fullName>
    </submittedName>
</protein>
<dbReference type="OMA" id="NDCNTEH"/>